<dbReference type="EMBL" id="BAAASG010000002">
    <property type="protein sequence ID" value="GAA2473829.1"/>
    <property type="molecule type" value="Genomic_DNA"/>
</dbReference>
<organism evidence="1 2">
    <name type="scientific">Streptomyces longisporus</name>
    <dbReference type="NCBI Taxonomy" id="1948"/>
    <lineage>
        <taxon>Bacteria</taxon>
        <taxon>Bacillati</taxon>
        <taxon>Actinomycetota</taxon>
        <taxon>Actinomycetes</taxon>
        <taxon>Kitasatosporales</taxon>
        <taxon>Streptomycetaceae</taxon>
        <taxon>Streptomyces</taxon>
    </lineage>
</organism>
<name>A0ABN3L1L6_STRLO</name>
<sequence>MRHTPLRAFRADTTVVIGIDFRQKSDGSKNIRAAGRCRMRLRGERPELGPPRIVPVEEGIRGMPWLLGTVLRYVVRTAECVELPADPPAERLARAALRPPRPHGPWGARTAPLPAGLRGQCWR</sequence>
<dbReference type="Proteomes" id="UP001501777">
    <property type="component" value="Unassembled WGS sequence"/>
</dbReference>
<gene>
    <name evidence="1" type="ORF">GCM10010276_06050</name>
</gene>
<keyword evidence="2" id="KW-1185">Reference proteome</keyword>
<evidence type="ECO:0000313" key="2">
    <source>
        <dbReference type="Proteomes" id="UP001501777"/>
    </source>
</evidence>
<dbReference type="RefSeq" id="WP_344398425.1">
    <property type="nucleotide sequence ID" value="NZ_BAAASG010000002.1"/>
</dbReference>
<protein>
    <recommendedName>
        <fullName evidence="3">Transposase</fullName>
    </recommendedName>
</protein>
<accession>A0ABN3L1L6</accession>
<reference evidence="1 2" key="1">
    <citation type="journal article" date="2019" name="Int. J. Syst. Evol. Microbiol.">
        <title>The Global Catalogue of Microorganisms (GCM) 10K type strain sequencing project: providing services to taxonomists for standard genome sequencing and annotation.</title>
        <authorList>
            <consortium name="The Broad Institute Genomics Platform"/>
            <consortium name="The Broad Institute Genome Sequencing Center for Infectious Disease"/>
            <person name="Wu L."/>
            <person name="Ma J."/>
        </authorList>
    </citation>
    <scope>NUCLEOTIDE SEQUENCE [LARGE SCALE GENOMIC DNA]</scope>
    <source>
        <strain evidence="1 2">JCM 4395</strain>
    </source>
</reference>
<evidence type="ECO:0008006" key="3">
    <source>
        <dbReference type="Google" id="ProtNLM"/>
    </source>
</evidence>
<proteinExistence type="predicted"/>
<comment type="caution">
    <text evidence="1">The sequence shown here is derived from an EMBL/GenBank/DDBJ whole genome shotgun (WGS) entry which is preliminary data.</text>
</comment>
<evidence type="ECO:0000313" key="1">
    <source>
        <dbReference type="EMBL" id="GAA2473829.1"/>
    </source>
</evidence>